<reference evidence="1" key="1">
    <citation type="submission" date="2021-02" db="EMBL/GenBank/DDBJ databases">
        <authorList>
            <consortium name="DOE Joint Genome Institute"/>
            <person name="Ahrendt S."/>
            <person name="Looney B.P."/>
            <person name="Miyauchi S."/>
            <person name="Morin E."/>
            <person name="Drula E."/>
            <person name="Courty P.E."/>
            <person name="Chicoki N."/>
            <person name="Fauchery L."/>
            <person name="Kohler A."/>
            <person name="Kuo A."/>
            <person name="Labutti K."/>
            <person name="Pangilinan J."/>
            <person name="Lipzen A."/>
            <person name="Riley R."/>
            <person name="Andreopoulos W."/>
            <person name="He G."/>
            <person name="Johnson J."/>
            <person name="Barry K.W."/>
            <person name="Grigoriev I.V."/>
            <person name="Nagy L."/>
            <person name="Hibbett D."/>
            <person name="Henrissat B."/>
            <person name="Matheny P.B."/>
            <person name="Labbe J."/>
            <person name="Martin F."/>
        </authorList>
    </citation>
    <scope>NUCLEOTIDE SEQUENCE</scope>
    <source>
        <strain evidence="1">EC-137</strain>
    </source>
</reference>
<keyword evidence="2" id="KW-1185">Reference proteome</keyword>
<accession>A0ACB8QTM2</accession>
<dbReference type="Proteomes" id="UP000814128">
    <property type="component" value="Unassembled WGS sequence"/>
</dbReference>
<evidence type="ECO:0000313" key="1">
    <source>
        <dbReference type="EMBL" id="KAI0035042.1"/>
    </source>
</evidence>
<evidence type="ECO:0000313" key="2">
    <source>
        <dbReference type="Proteomes" id="UP000814128"/>
    </source>
</evidence>
<proteinExistence type="predicted"/>
<protein>
    <submittedName>
        <fullName evidence="1">Glycosyltransferase family 28 C-terminal domain-containing protein</fullName>
    </submittedName>
</protein>
<name>A0ACB8QTM2_9AGAM</name>
<dbReference type="EMBL" id="MU273490">
    <property type="protein sequence ID" value="KAI0035042.1"/>
    <property type="molecule type" value="Genomic_DNA"/>
</dbReference>
<organism evidence="1 2">
    <name type="scientific">Vararia minispora EC-137</name>
    <dbReference type="NCBI Taxonomy" id="1314806"/>
    <lineage>
        <taxon>Eukaryota</taxon>
        <taxon>Fungi</taxon>
        <taxon>Dikarya</taxon>
        <taxon>Basidiomycota</taxon>
        <taxon>Agaricomycotina</taxon>
        <taxon>Agaricomycetes</taxon>
        <taxon>Russulales</taxon>
        <taxon>Lachnocladiaceae</taxon>
        <taxon>Vararia</taxon>
    </lineage>
</organism>
<comment type="caution">
    <text evidence="1">The sequence shown here is derived from an EMBL/GenBank/DDBJ whole genome shotgun (WGS) entry which is preliminary data.</text>
</comment>
<sequence>MRVFVTVGSTRFDRLVQWIVWDKVLDVLRDNGYTDVVIQCGSMGFQRLPGNGATSFESRGCNIQVYRFKPSLEQDYDAADLVISHAGSGTILDVLRKPKPLIAIVNDSLLDNHQKELADALSALGHIKTLRDAIHDIGQDTLIPFPPLDGSRFRMILDREMGYDV</sequence>
<reference evidence="1" key="2">
    <citation type="journal article" date="2022" name="New Phytol.">
        <title>Evolutionary transition to the ectomycorrhizal habit in the genomes of a hyperdiverse lineage of mushroom-forming fungi.</title>
        <authorList>
            <person name="Looney B."/>
            <person name="Miyauchi S."/>
            <person name="Morin E."/>
            <person name="Drula E."/>
            <person name="Courty P.E."/>
            <person name="Kohler A."/>
            <person name="Kuo A."/>
            <person name="LaButti K."/>
            <person name="Pangilinan J."/>
            <person name="Lipzen A."/>
            <person name="Riley R."/>
            <person name="Andreopoulos W."/>
            <person name="He G."/>
            <person name="Johnson J."/>
            <person name="Nolan M."/>
            <person name="Tritt A."/>
            <person name="Barry K.W."/>
            <person name="Grigoriev I.V."/>
            <person name="Nagy L.G."/>
            <person name="Hibbett D."/>
            <person name="Henrissat B."/>
            <person name="Matheny P.B."/>
            <person name="Labbe J."/>
            <person name="Martin F.M."/>
        </authorList>
    </citation>
    <scope>NUCLEOTIDE SEQUENCE</scope>
    <source>
        <strain evidence="1">EC-137</strain>
    </source>
</reference>
<gene>
    <name evidence="1" type="ORF">K488DRAFT_44030</name>
</gene>